<reference evidence="8" key="1">
    <citation type="submission" date="2018-04" db="EMBL/GenBank/DDBJ databases">
        <authorList>
            <person name="Go L.Y."/>
            <person name="Mitchell J.A."/>
        </authorList>
    </citation>
    <scope>NUCLEOTIDE SEQUENCE</scope>
    <source>
        <strain evidence="8">WBAF</strain>
    </source>
</reference>
<dbReference type="InterPro" id="IPR003593">
    <property type="entry name" value="AAA+_ATPase"/>
</dbReference>
<dbReference type="GO" id="GO:0016887">
    <property type="term" value="F:ATP hydrolysis activity"/>
    <property type="evidence" value="ECO:0007669"/>
    <property type="project" value="InterPro"/>
</dbReference>
<dbReference type="InterPro" id="IPR027417">
    <property type="entry name" value="P-loop_NTPase"/>
</dbReference>
<evidence type="ECO:0000256" key="2">
    <source>
        <dbReference type="ARBA" id="ARBA00022741"/>
    </source>
</evidence>
<dbReference type="EMBL" id="OUNF01000300">
    <property type="protein sequence ID" value="SPP34288.1"/>
    <property type="molecule type" value="Genomic_DNA"/>
</dbReference>
<evidence type="ECO:0000256" key="5">
    <source>
        <dbReference type="SAM" id="MobiDB-lite"/>
    </source>
</evidence>
<protein>
    <submittedName>
        <fullName evidence="8">ATP-dependent zinc metalloprotease FtsH</fullName>
        <ecNumber evidence="8">3.4.24.-</ecNumber>
    </submittedName>
</protein>
<keyword evidence="6" id="KW-0812">Transmembrane</keyword>
<dbReference type="InterPro" id="IPR050221">
    <property type="entry name" value="26S_Proteasome_ATPase"/>
</dbReference>
<dbReference type="SUPFAM" id="SSF52540">
    <property type="entry name" value="P-loop containing nucleoside triphosphate hydrolases"/>
    <property type="match status" value="1"/>
</dbReference>
<dbReference type="CDD" id="cd19481">
    <property type="entry name" value="RecA-like_protease"/>
    <property type="match status" value="1"/>
</dbReference>
<keyword evidence="8" id="KW-0482">Metalloprotease</keyword>
<dbReference type="SMART" id="SM00382">
    <property type="entry name" value="AAA"/>
    <property type="match status" value="1"/>
</dbReference>
<evidence type="ECO:0000313" key="8">
    <source>
        <dbReference type="EMBL" id="SPP34288.1"/>
    </source>
</evidence>
<feature type="compositionally biased region" description="Basic and acidic residues" evidence="5">
    <location>
        <begin position="396"/>
        <end position="416"/>
    </location>
</feature>
<proteinExistence type="inferred from homology"/>
<dbReference type="PANTHER" id="PTHR23073">
    <property type="entry name" value="26S PROTEASOME REGULATORY SUBUNIT"/>
    <property type="match status" value="1"/>
</dbReference>
<evidence type="ECO:0000256" key="3">
    <source>
        <dbReference type="ARBA" id="ARBA00022840"/>
    </source>
</evidence>
<dbReference type="EC" id="3.4.24.-" evidence="8"/>
<keyword evidence="8" id="KW-0645">Protease</keyword>
<keyword evidence="4" id="KW-0175">Coiled coil</keyword>
<organism evidence="8">
    <name type="scientific">Wolbachia endosymbiont of Aleurodicus floccissimus</name>
    <dbReference type="NCBI Taxonomy" id="2152762"/>
    <lineage>
        <taxon>Bacteria</taxon>
        <taxon>Pseudomonadati</taxon>
        <taxon>Pseudomonadota</taxon>
        <taxon>Alphaproteobacteria</taxon>
        <taxon>Rickettsiales</taxon>
        <taxon>Anaplasmataceae</taxon>
        <taxon>Wolbachieae</taxon>
        <taxon>Wolbachia</taxon>
    </lineage>
</organism>
<evidence type="ECO:0000256" key="1">
    <source>
        <dbReference type="ARBA" id="ARBA00006914"/>
    </source>
</evidence>
<evidence type="ECO:0000259" key="7">
    <source>
        <dbReference type="SMART" id="SM00382"/>
    </source>
</evidence>
<dbReference type="GO" id="GO:0005524">
    <property type="term" value="F:ATP binding"/>
    <property type="evidence" value="ECO:0007669"/>
    <property type="project" value="UniProtKB-KW"/>
</dbReference>
<evidence type="ECO:0000256" key="4">
    <source>
        <dbReference type="SAM" id="Coils"/>
    </source>
</evidence>
<keyword evidence="8" id="KW-0378">Hydrolase</keyword>
<feature type="coiled-coil region" evidence="4">
    <location>
        <begin position="63"/>
        <end position="140"/>
    </location>
</feature>
<sequence length="446" mass="49949" precursor="true">MSSRANIPFLIAGAIASLTLLTSGVFAVAPYVAFLSSVAALNVALPVIFISFALSMVVIAFSYKMIKQNKKSQENSKAEVEELNKESRKEENMRAPIIEYKGAKENEEELSDKERETDEISELKNEVKVMKRMLSNLEAKFDQSTKRIDSPTTEDEANPQMKFCRKDEERGWNTTFSDIILPIDIKEKLKEICKSKSGGYLLNGKGGTGKSSICEAIANEIKSQFAVIRISASSLCNIANIDQVFKKARKHTPCIIIMEEIDGIGLDRKGGKNKNVESLTHLLDKLNKTFLEENIVIATTNCANDLDEALVRHERLRKIEIPGLEKESTRRGILKEHLKELSHRDVETIVNSTNGFSVANLIGLAKYIQEEREKMKSKGKSIPIFTLCERFKKEHNIEDKKNEKHSNGKTKNKDTRLSSGNLSRSSSVSSSLSDVSSRGSKRQIEE</sequence>
<dbReference type="GO" id="GO:0006508">
    <property type="term" value="P:proteolysis"/>
    <property type="evidence" value="ECO:0007669"/>
    <property type="project" value="UniProtKB-KW"/>
</dbReference>
<accession>A0A3B0IXT5</accession>
<evidence type="ECO:0000256" key="6">
    <source>
        <dbReference type="SAM" id="Phobius"/>
    </source>
</evidence>
<feature type="compositionally biased region" description="Low complexity" evidence="5">
    <location>
        <begin position="418"/>
        <end position="438"/>
    </location>
</feature>
<keyword evidence="6" id="KW-0472">Membrane</keyword>
<feature type="transmembrane region" description="Helical" evidence="6">
    <location>
        <begin position="43"/>
        <end position="63"/>
    </location>
</feature>
<name>A0A3B0IXT5_9RICK</name>
<comment type="similarity">
    <text evidence="1">Belongs to the AAA ATPase family.</text>
</comment>
<keyword evidence="3" id="KW-0067">ATP-binding</keyword>
<feature type="region of interest" description="Disordered" evidence="5">
    <location>
        <begin position="396"/>
        <end position="446"/>
    </location>
</feature>
<dbReference type="InterPro" id="IPR003959">
    <property type="entry name" value="ATPase_AAA_core"/>
</dbReference>
<keyword evidence="2" id="KW-0547">Nucleotide-binding</keyword>
<dbReference type="GO" id="GO:0008237">
    <property type="term" value="F:metallopeptidase activity"/>
    <property type="evidence" value="ECO:0007669"/>
    <property type="project" value="UniProtKB-KW"/>
</dbReference>
<keyword evidence="6" id="KW-1133">Transmembrane helix</keyword>
<dbReference type="Gene3D" id="1.10.8.60">
    <property type="match status" value="1"/>
</dbReference>
<gene>
    <name evidence="8" type="primary">ftsH_2</name>
    <name evidence="8" type="ORF">WBAF_1153</name>
</gene>
<dbReference type="AlphaFoldDB" id="A0A3B0IXT5"/>
<feature type="domain" description="AAA+ ATPase" evidence="7">
    <location>
        <begin position="196"/>
        <end position="325"/>
    </location>
</feature>
<dbReference type="Pfam" id="PF00004">
    <property type="entry name" value="AAA"/>
    <property type="match status" value="1"/>
</dbReference>
<dbReference type="Gene3D" id="3.40.50.300">
    <property type="entry name" value="P-loop containing nucleotide triphosphate hydrolases"/>
    <property type="match status" value="1"/>
</dbReference>